<organism evidence="2 3">
    <name type="scientific">Streptomyces tubercidicus</name>
    <dbReference type="NCBI Taxonomy" id="47759"/>
    <lineage>
        <taxon>Bacteria</taxon>
        <taxon>Bacillati</taxon>
        <taxon>Actinomycetota</taxon>
        <taxon>Actinomycetes</taxon>
        <taxon>Kitasatosporales</taxon>
        <taxon>Streptomycetaceae</taxon>
        <taxon>Streptomyces</taxon>
    </lineage>
</organism>
<proteinExistence type="predicted"/>
<dbReference type="Proteomes" id="UP000431826">
    <property type="component" value="Unassembled WGS sequence"/>
</dbReference>
<sequence length="163" mass="17411">MAERSGRVDKVMDGVRNGPLGGQPHREQAGALPSDGHREMVLDDVSVPGLLVGLPAAERPALGAVSDGDRCGGRPRRAEGSERRTSVVREQQLHGEGSVALGEHRTKRVHQSVRGRRPQRSFYLTALHHGLSGILRPWTRAKAGADGDRVAGRNGGVGCVPLR</sequence>
<evidence type="ECO:0000313" key="3">
    <source>
        <dbReference type="Proteomes" id="UP000431826"/>
    </source>
</evidence>
<protein>
    <submittedName>
        <fullName evidence="2">Uncharacterized protein</fullName>
    </submittedName>
</protein>
<gene>
    <name evidence="2" type="ORF">Stube_66580</name>
</gene>
<reference evidence="2 3" key="1">
    <citation type="submission" date="2019-12" db="EMBL/GenBank/DDBJ databases">
        <title>Whole genome shotgun sequence of Streptomyces tubercidicus NBRC 13090.</title>
        <authorList>
            <person name="Ichikawa N."/>
            <person name="Kimura A."/>
            <person name="Kitahashi Y."/>
            <person name="Komaki H."/>
            <person name="Tamura T."/>
        </authorList>
    </citation>
    <scope>NUCLEOTIDE SEQUENCE [LARGE SCALE GENOMIC DNA]</scope>
    <source>
        <strain evidence="2 3">NBRC 13090</strain>
    </source>
</reference>
<evidence type="ECO:0000256" key="1">
    <source>
        <dbReference type="SAM" id="MobiDB-lite"/>
    </source>
</evidence>
<keyword evidence="3" id="KW-1185">Reference proteome</keyword>
<dbReference type="EMBL" id="BLIR01000003">
    <property type="protein sequence ID" value="GFE41985.1"/>
    <property type="molecule type" value="Genomic_DNA"/>
</dbReference>
<comment type="caution">
    <text evidence="2">The sequence shown here is derived from an EMBL/GenBank/DDBJ whole genome shotgun (WGS) entry which is preliminary data.</text>
</comment>
<feature type="compositionally biased region" description="Basic residues" evidence="1">
    <location>
        <begin position="105"/>
        <end position="116"/>
    </location>
</feature>
<accession>A0A640V517</accession>
<feature type="region of interest" description="Disordered" evidence="1">
    <location>
        <begin position="62"/>
        <end position="116"/>
    </location>
</feature>
<dbReference type="AlphaFoldDB" id="A0A640V517"/>
<feature type="compositionally biased region" description="Basic and acidic residues" evidence="1">
    <location>
        <begin position="1"/>
        <end position="13"/>
    </location>
</feature>
<feature type="compositionally biased region" description="Basic and acidic residues" evidence="1">
    <location>
        <begin position="67"/>
        <end position="93"/>
    </location>
</feature>
<name>A0A640V517_9ACTN</name>
<evidence type="ECO:0000313" key="2">
    <source>
        <dbReference type="EMBL" id="GFE41985.1"/>
    </source>
</evidence>
<feature type="region of interest" description="Disordered" evidence="1">
    <location>
        <begin position="1"/>
        <end position="33"/>
    </location>
</feature>